<keyword evidence="3" id="KW-1185">Reference proteome</keyword>
<dbReference type="EMBL" id="SDWT01000001">
    <property type="protein sequence ID" value="RYB94795.1"/>
    <property type="molecule type" value="Genomic_DNA"/>
</dbReference>
<dbReference type="InterPro" id="IPR018973">
    <property type="entry name" value="MZB"/>
</dbReference>
<dbReference type="NCBIfam" id="NF038324">
    <property type="entry name" value="DrmB_fam"/>
    <property type="match status" value="1"/>
</dbReference>
<organism evidence="2 3">
    <name type="scientific">Nocardioides oleivorans</name>
    <dbReference type="NCBI Taxonomy" id="273676"/>
    <lineage>
        <taxon>Bacteria</taxon>
        <taxon>Bacillati</taxon>
        <taxon>Actinomycetota</taxon>
        <taxon>Actinomycetes</taxon>
        <taxon>Propionibacteriales</taxon>
        <taxon>Nocardioidaceae</taxon>
        <taxon>Nocardioides</taxon>
    </lineage>
</organism>
<dbReference type="OrthoDB" id="9134227at2"/>
<dbReference type="Pfam" id="PF09369">
    <property type="entry name" value="MZB"/>
    <property type="match status" value="1"/>
</dbReference>
<dbReference type="RefSeq" id="WP_129400143.1">
    <property type="nucleotide sequence ID" value="NZ_SDWT01000001.1"/>
</dbReference>
<evidence type="ECO:0000259" key="1">
    <source>
        <dbReference type="Pfam" id="PF09369"/>
    </source>
</evidence>
<accession>A0A4Q2S310</accession>
<gene>
    <name evidence="2" type="ORF">EUA93_10805</name>
</gene>
<dbReference type="InterPro" id="IPR047721">
    <property type="entry name" value="DrmB"/>
</dbReference>
<evidence type="ECO:0000313" key="2">
    <source>
        <dbReference type="EMBL" id="RYB94795.1"/>
    </source>
</evidence>
<sequence>MKPEDTRVRQSQLVSTFGVGAIFPSGDHSYLICGLDEWDDRRCTPIEEPRLARSLGVSLFRAPSTGARRGDVPVVRFPEFQYCPECRRLARFWEFDAQKMQCQKCIRELTPSRFVACCENGHLEEFPYFQWVHRRVEGAVTWDESAEHSLRLETRGTSSSLGDIVIRCSCGVPPSDLEGAFGRNAVAMVKGCSGRRPWLPGSEPEACDKNLRALQRGSANVWFASLRSSISIPPWSSPSARLVTKLWDSFEVLDDAAVRTVVEAQAAKNRDIDVEGAMALVAQRRGVVAGPPPTEAELRAEEYQALVDGNNGGRQDSFQCIAVDVSPSLSGVLTQVSKVTRLREVRALSGFSRVTPVAPEQGPAAGLSLRRHDWLPAVEIFGEGVFVRLDEPLIAAWESEDEAIERRTVLDAALGARNSDSGASSLETPTTRFLAVHTLAHAVLKELSLDAGYPVGALRERIYAEKEQAGFLVYTASSDAAGSLGGLAALADGERFAEILRTAVTRARWCSNDPVCSESGPSGSDGLNLAACHACLLLPETSCEHRNIFLDRVALVGVDGEVAAGMLRGM</sequence>
<protein>
    <submittedName>
        <fullName evidence="2">DUF1998 domain-containing protein</fullName>
    </submittedName>
</protein>
<dbReference type="Proteomes" id="UP000294071">
    <property type="component" value="Unassembled WGS sequence"/>
</dbReference>
<reference evidence="2 3" key="1">
    <citation type="submission" date="2019-01" db="EMBL/GenBank/DDBJ databases">
        <title>Novel species of Nocardioides.</title>
        <authorList>
            <person name="Liu Q."/>
            <person name="Xin Y.-H."/>
        </authorList>
    </citation>
    <scope>NUCLEOTIDE SEQUENCE [LARGE SCALE GENOMIC DNA]</scope>
    <source>
        <strain evidence="2 3">CGMCC 4.6882</strain>
    </source>
</reference>
<proteinExistence type="predicted"/>
<evidence type="ECO:0000313" key="3">
    <source>
        <dbReference type="Proteomes" id="UP000294071"/>
    </source>
</evidence>
<feature type="domain" description="MrfA-like Zn-binding" evidence="1">
    <location>
        <begin position="439"/>
        <end position="536"/>
    </location>
</feature>
<comment type="caution">
    <text evidence="2">The sequence shown here is derived from an EMBL/GenBank/DDBJ whole genome shotgun (WGS) entry which is preliminary data.</text>
</comment>
<dbReference type="AlphaFoldDB" id="A0A4Q2S310"/>
<name>A0A4Q2S310_9ACTN</name>